<feature type="repeat" description="TPR" evidence="6">
    <location>
        <begin position="237"/>
        <end position="270"/>
    </location>
</feature>
<evidence type="ECO:0000256" key="6">
    <source>
        <dbReference type="PROSITE-ProRule" id="PRU00339"/>
    </source>
</evidence>
<dbReference type="AlphaFoldDB" id="A0A927W4A3"/>
<keyword evidence="2" id="KW-0963">Cytoplasm</keyword>
<evidence type="ECO:0000256" key="7">
    <source>
        <dbReference type="SAM" id="Coils"/>
    </source>
</evidence>
<protein>
    <submittedName>
        <fullName evidence="9">Helix-turn-helix transcriptional regulator</fullName>
    </submittedName>
</protein>
<proteinExistence type="inferred from homology"/>
<dbReference type="Proteomes" id="UP000768462">
    <property type="component" value="Unassembled WGS sequence"/>
</dbReference>
<dbReference type="Pfam" id="PF13181">
    <property type="entry name" value="TPR_8"/>
    <property type="match status" value="2"/>
</dbReference>
<dbReference type="SMART" id="SM00530">
    <property type="entry name" value="HTH_XRE"/>
    <property type="match status" value="1"/>
</dbReference>
<dbReference type="SMART" id="SM00028">
    <property type="entry name" value="TPR"/>
    <property type="match status" value="3"/>
</dbReference>
<dbReference type="GO" id="GO:0003677">
    <property type="term" value="F:DNA binding"/>
    <property type="evidence" value="ECO:0007669"/>
    <property type="project" value="InterPro"/>
</dbReference>
<feature type="coiled-coil region" evidence="7">
    <location>
        <begin position="360"/>
        <end position="387"/>
    </location>
</feature>
<dbReference type="GO" id="GO:0005737">
    <property type="term" value="C:cytoplasm"/>
    <property type="evidence" value="ECO:0007669"/>
    <property type="project" value="UniProtKB-SubCell"/>
</dbReference>
<accession>A0A927W4A3</accession>
<evidence type="ECO:0000259" key="8">
    <source>
        <dbReference type="PROSITE" id="PS50943"/>
    </source>
</evidence>
<dbReference type="InterPro" id="IPR051476">
    <property type="entry name" value="Bac_ResReg_Asp_Phosphatase"/>
</dbReference>
<dbReference type="PANTHER" id="PTHR46630">
    <property type="entry name" value="TETRATRICOPEPTIDE REPEAT PROTEIN 29"/>
    <property type="match status" value="1"/>
</dbReference>
<evidence type="ECO:0000256" key="4">
    <source>
        <dbReference type="ARBA" id="ARBA00022803"/>
    </source>
</evidence>
<dbReference type="Pfam" id="PF01381">
    <property type="entry name" value="HTH_3"/>
    <property type="match status" value="1"/>
</dbReference>
<evidence type="ECO:0000256" key="1">
    <source>
        <dbReference type="ARBA" id="ARBA00004496"/>
    </source>
</evidence>
<dbReference type="SUPFAM" id="SSF47413">
    <property type="entry name" value="lambda repressor-like DNA-binding domains"/>
    <property type="match status" value="1"/>
</dbReference>
<dbReference type="InterPro" id="IPR011990">
    <property type="entry name" value="TPR-like_helical_dom_sf"/>
</dbReference>
<evidence type="ECO:0000256" key="2">
    <source>
        <dbReference type="ARBA" id="ARBA00022490"/>
    </source>
</evidence>
<dbReference type="InterPro" id="IPR010982">
    <property type="entry name" value="Lambda_DNA-bd_dom_sf"/>
</dbReference>
<sequence>MEILSLGEKIKKRRKELDLTLKNLAGDRITAGQISLIESGKSNPSMDLLEYLAGALKVSVEHLMETEETQAGKICIYYQNIAESNILNNNLEIAWKALEDSFLYIEKYGLELNMATNLYLKALIHEKKKEYDEAQELLLSANNIYIKYNCSDEIIKVFMLLGKITLELDAYHSAYSYFQQAEKVFEESDVYNEVAMGKVYYYISKTLNKMGIDKEAIEYMKYAEEKLLKLKDSRNYGESFMKIGQVRFKEGNLNQAIAYTEKSLNLFRTRQQSILITDLMSGLGEMFSEYGYVDRSFEYLLDAKAIKERLSEESTVNTLMLICNNYIKLKDEINAKKVLEQIVSNMQNLSVTDCTLMYKYHILKYKIELLEKKYEEAERTLIDALNYTEKMNYHKESAEIAIALGKFYMDLGREEEAGKYLDEGVKILEETKCLTDF</sequence>
<reference evidence="9" key="1">
    <citation type="submission" date="2019-04" db="EMBL/GenBank/DDBJ databases">
        <title>Evolution of Biomass-Degrading Anaerobic Consortia Revealed by Metagenomics.</title>
        <authorList>
            <person name="Peng X."/>
        </authorList>
    </citation>
    <scope>NUCLEOTIDE SEQUENCE</scope>
    <source>
        <strain evidence="9">SIG254</strain>
    </source>
</reference>
<dbReference type="Gene3D" id="1.10.260.40">
    <property type="entry name" value="lambda repressor-like DNA-binding domains"/>
    <property type="match status" value="1"/>
</dbReference>
<evidence type="ECO:0000313" key="10">
    <source>
        <dbReference type="Proteomes" id="UP000768462"/>
    </source>
</evidence>
<dbReference type="Gene3D" id="1.25.40.10">
    <property type="entry name" value="Tetratricopeptide repeat domain"/>
    <property type="match status" value="2"/>
</dbReference>
<keyword evidence="3" id="KW-0677">Repeat</keyword>
<dbReference type="PROSITE" id="PS50943">
    <property type="entry name" value="HTH_CROC1"/>
    <property type="match status" value="1"/>
</dbReference>
<dbReference type="InterPro" id="IPR001387">
    <property type="entry name" value="Cro/C1-type_HTH"/>
</dbReference>
<dbReference type="PANTHER" id="PTHR46630:SF1">
    <property type="entry name" value="TETRATRICOPEPTIDE REPEAT PROTEIN 29"/>
    <property type="match status" value="1"/>
</dbReference>
<comment type="similarity">
    <text evidence="5">Belongs to the Rap family.</text>
</comment>
<dbReference type="EMBL" id="SVCM01000012">
    <property type="protein sequence ID" value="MBE6058731.1"/>
    <property type="molecule type" value="Genomic_DNA"/>
</dbReference>
<evidence type="ECO:0000256" key="3">
    <source>
        <dbReference type="ARBA" id="ARBA00022737"/>
    </source>
</evidence>
<dbReference type="SUPFAM" id="SSF48452">
    <property type="entry name" value="TPR-like"/>
    <property type="match status" value="3"/>
</dbReference>
<dbReference type="PROSITE" id="PS50005">
    <property type="entry name" value="TPR"/>
    <property type="match status" value="1"/>
</dbReference>
<keyword evidence="4 6" id="KW-0802">TPR repeat</keyword>
<gene>
    <name evidence="9" type="ORF">E7215_00955</name>
</gene>
<name>A0A927W4A3_9CLOT</name>
<comment type="subcellular location">
    <subcellularLocation>
        <location evidence="1">Cytoplasm</location>
    </subcellularLocation>
</comment>
<dbReference type="InterPro" id="IPR019734">
    <property type="entry name" value="TPR_rpt"/>
</dbReference>
<organism evidence="9 10">
    <name type="scientific">Clostridium sulfidigenes</name>
    <dbReference type="NCBI Taxonomy" id="318464"/>
    <lineage>
        <taxon>Bacteria</taxon>
        <taxon>Bacillati</taxon>
        <taxon>Bacillota</taxon>
        <taxon>Clostridia</taxon>
        <taxon>Eubacteriales</taxon>
        <taxon>Clostridiaceae</taxon>
        <taxon>Clostridium</taxon>
    </lineage>
</organism>
<comment type="caution">
    <text evidence="9">The sequence shown here is derived from an EMBL/GenBank/DDBJ whole genome shotgun (WGS) entry which is preliminary data.</text>
</comment>
<dbReference type="CDD" id="cd00093">
    <property type="entry name" value="HTH_XRE"/>
    <property type="match status" value="1"/>
</dbReference>
<evidence type="ECO:0000313" key="9">
    <source>
        <dbReference type="EMBL" id="MBE6058731.1"/>
    </source>
</evidence>
<evidence type="ECO:0000256" key="5">
    <source>
        <dbReference type="ARBA" id="ARBA00038253"/>
    </source>
</evidence>
<feature type="domain" description="HTH cro/C1-type" evidence="8">
    <location>
        <begin position="10"/>
        <end position="63"/>
    </location>
</feature>
<keyword evidence="7" id="KW-0175">Coiled coil</keyword>